<comment type="similarity">
    <text evidence="1 2">Belongs to the cytochrome P450 family.</text>
</comment>
<organism evidence="3 4">
    <name type="scientific">Actinokineospora soli</name>
    <dbReference type="NCBI Taxonomy" id="1048753"/>
    <lineage>
        <taxon>Bacteria</taxon>
        <taxon>Bacillati</taxon>
        <taxon>Actinomycetota</taxon>
        <taxon>Actinomycetes</taxon>
        <taxon>Pseudonocardiales</taxon>
        <taxon>Pseudonocardiaceae</taxon>
        <taxon>Actinokineospora</taxon>
    </lineage>
</organism>
<dbReference type="InterPro" id="IPR036396">
    <property type="entry name" value="Cyt_P450_sf"/>
</dbReference>
<dbReference type="EMBL" id="JBHTEY010000004">
    <property type="protein sequence ID" value="MFC7616745.1"/>
    <property type="molecule type" value="Genomic_DNA"/>
</dbReference>
<name>A0ABW2TSE4_9PSEU</name>
<dbReference type="CDD" id="cd11029">
    <property type="entry name" value="CYP107-like"/>
    <property type="match status" value="1"/>
</dbReference>
<dbReference type="PROSITE" id="PS00086">
    <property type="entry name" value="CYTOCHROME_P450"/>
    <property type="match status" value="1"/>
</dbReference>
<accession>A0ABW2TSE4</accession>
<dbReference type="PANTHER" id="PTHR46696">
    <property type="entry name" value="P450, PUTATIVE (EUROFUNG)-RELATED"/>
    <property type="match status" value="1"/>
</dbReference>
<dbReference type="PRINTS" id="PR00385">
    <property type="entry name" value="P450"/>
</dbReference>
<keyword evidence="4" id="KW-1185">Reference proteome</keyword>
<evidence type="ECO:0000313" key="4">
    <source>
        <dbReference type="Proteomes" id="UP001596512"/>
    </source>
</evidence>
<keyword evidence="2" id="KW-0479">Metal-binding</keyword>
<keyword evidence="2" id="KW-0560">Oxidoreductase</keyword>
<dbReference type="Proteomes" id="UP001596512">
    <property type="component" value="Unassembled WGS sequence"/>
</dbReference>
<evidence type="ECO:0000313" key="3">
    <source>
        <dbReference type="EMBL" id="MFC7616745.1"/>
    </source>
</evidence>
<dbReference type="InterPro" id="IPR001128">
    <property type="entry name" value="Cyt_P450"/>
</dbReference>
<dbReference type="SUPFAM" id="SSF48264">
    <property type="entry name" value="Cytochrome P450"/>
    <property type="match status" value="1"/>
</dbReference>
<dbReference type="InterPro" id="IPR002397">
    <property type="entry name" value="Cyt_P450_B"/>
</dbReference>
<keyword evidence="2" id="KW-0503">Monooxygenase</keyword>
<dbReference type="InterPro" id="IPR017972">
    <property type="entry name" value="Cyt_P450_CS"/>
</dbReference>
<dbReference type="PANTHER" id="PTHR46696:SF1">
    <property type="entry name" value="CYTOCHROME P450 YJIB-RELATED"/>
    <property type="match status" value="1"/>
</dbReference>
<dbReference type="PRINTS" id="PR00359">
    <property type="entry name" value="BP450"/>
</dbReference>
<keyword evidence="2" id="KW-0408">Iron</keyword>
<keyword evidence="2" id="KW-0349">Heme</keyword>
<proteinExistence type="inferred from homology"/>
<dbReference type="Pfam" id="PF00067">
    <property type="entry name" value="p450"/>
    <property type="match status" value="1"/>
</dbReference>
<gene>
    <name evidence="3" type="ORF">ACFQV2_28105</name>
</gene>
<protein>
    <submittedName>
        <fullName evidence="3">Cytochrome P450</fullName>
    </submittedName>
</protein>
<sequence length="403" mass="44355">MSIPDSEQVLRLDEDFTSDPYRVYDDLRVGPPRRAVFPRGTRGWLLTRYADVRAALADPTLSKDVAGAAPLLEKHRDADAPEGGFAPELAAHMLNTDPPDHTRLRKLVNRAFTVRGVESMRPRVEEITAGLLDAMAAGPADVDLLSAFAFPLPMTVICEVLGVPDHDRDEFRKWTGVLVSSSKPEDLQTAGPWMVQYLVSLIAEKRSHPGPDLLTALIEASEDDDRLSENELVAMAFLLLVAGHETTVNLVGNGLLALLRDPDQLAALRADPSLLPAAVEEFLRYDGPVNIASFRYTTQPVTFGDTTIPEGEFLFLALGAANRDPDRFPDPDRLDLTRPTSGHMAFGHGIHYCVGAPLARMEAEVALRGLLERFPDIALGDGELRYRNSPIIRGLEEFPIRLR</sequence>
<comment type="caution">
    <text evidence="3">The sequence shown here is derived from an EMBL/GenBank/DDBJ whole genome shotgun (WGS) entry which is preliminary data.</text>
</comment>
<reference evidence="4" key="1">
    <citation type="journal article" date="2019" name="Int. J. Syst. Evol. Microbiol.">
        <title>The Global Catalogue of Microorganisms (GCM) 10K type strain sequencing project: providing services to taxonomists for standard genome sequencing and annotation.</title>
        <authorList>
            <consortium name="The Broad Institute Genomics Platform"/>
            <consortium name="The Broad Institute Genome Sequencing Center for Infectious Disease"/>
            <person name="Wu L."/>
            <person name="Ma J."/>
        </authorList>
    </citation>
    <scope>NUCLEOTIDE SEQUENCE [LARGE SCALE GENOMIC DNA]</scope>
    <source>
        <strain evidence="4">JCM 17695</strain>
    </source>
</reference>
<evidence type="ECO:0000256" key="1">
    <source>
        <dbReference type="ARBA" id="ARBA00010617"/>
    </source>
</evidence>
<dbReference type="Gene3D" id="1.10.630.10">
    <property type="entry name" value="Cytochrome P450"/>
    <property type="match status" value="1"/>
</dbReference>
<evidence type="ECO:0000256" key="2">
    <source>
        <dbReference type="RuleBase" id="RU000461"/>
    </source>
</evidence>